<accession>A0ACB7U276</accession>
<name>A0ACB7U276_DIOAL</name>
<evidence type="ECO:0000313" key="1">
    <source>
        <dbReference type="EMBL" id="KAH7654421.1"/>
    </source>
</evidence>
<proteinExistence type="predicted"/>
<comment type="caution">
    <text evidence="1">The sequence shown here is derived from an EMBL/GenBank/DDBJ whole genome shotgun (WGS) entry which is preliminary data.</text>
</comment>
<dbReference type="Proteomes" id="UP000827976">
    <property type="component" value="Chromosome 19"/>
</dbReference>
<protein>
    <submittedName>
        <fullName evidence="1">TPR-like protein</fullName>
    </submittedName>
</protein>
<evidence type="ECO:0000313" key="2">
    <source>
        <dbReference type="Proteomes" id="UP000827976"/>
    </source>
</evidence>
<reference evidence="2" key="1">
    <citation type="journal article" date="2022" name="Nat. Commun.">
        <title>Chromosome evolution and the genetic basis of agronomically important traits in greater yam.</title>
        <authorList>
            <person name="Bredeson J.V."/>
            <person name="Lyons J.B."/>
            <person name="Oniyinde I.O."/>
            <person name="Okereke N.R."/>
            <person name="Kolade O."/>
            <person name="Nnabue I."/>
            <person name="Nwadili C.O."/>
            <person name="Hribova E."/>
            <person name="Parker M."/>
            <person name="Nwogha J."/>
            <person name="Shu S."/>
            <person name="Carlson J."/>
            <person name="Kariba R."/>
            <person name="Muthemba S."/>
            <person name="Knop K."/>
            <person name="Barton G.J."/>
            <person name="Sherwood A.V."/>
            <person name="Lopez-Montes A."/>
            <person name="Asiedu R."/>
            <person name="Jamnadass R."/>
            <person name="Muchugi A."/>
            <person name="Goodstein D."/>
            <person name="Egesi C.N."/>
            <person name="Featherston J."/>
            <person name="Asfaw A."/>
            <person name="Simpson G.G."/>
            <person name="Dolezel J."/>
            <person name="Hendre P.S."/>
            <person name="Van Deynze A."/>
            <person name="Kumar P.L."/>
            <person name="Obidiegwu J.E."/>
            <person name="Bhattacharjee R."/>
            <person name="Rokhsar D.S."/>
        </authorList>
    </citation>
    <scope>NUCLEOTIDE SEQUENCE [LARGE SCALE GENOMIC DNA]</scope>
    <source>
        <strain evidence="2">cv. TDa95/00328</strain>
    </source>
</reference>
<organism evidence="1 2">
    <name type="scientific">Dioscorea alata</name>
    <name type="common">Purple yam</name>
    <dbReference type="NCBI Taxonomy" id="55571"/>
    <lineage>
        <taxon>Eukaryota</taxon>
        <taxon>Viridiplantae</taxon>
        <taxon>Streptophyta</taxon>
        <taxon>Embryophyta</taxon>
        <taxon>Tracheophyta</taxon>
        <taxon>Spermatophyta</taxon>
        <taxon>Magnoliopsida</taxon>
        <taxon>Liliopsida</taxon>
        <taxon>Dioscoreales</taxon>
        <taxon>Dioscoreaceae</taxon>
        <taxon>Dioscorea</taxon>
    </lineage>
</organism>
<dbReference type="EMBL" id="CM037029">
    <property type="protein sequence ID" value="KAH7654421.1"/>
    <property type="molecule type" value="Genomic_DNA"/>
</dbReference>
<sequence length="892" mass="101577">MASLQMNALGWNNGVFLPAPAPARWYWNSSKPLSCNSFSSFVVRKRWDFDVRNARFRVAGALANGELEAGPSAMEFLGKELKFSPTFDDYVKVMESVRTDRSNGGSGGVDGYRPGRRPAKRYGKVKDSKVSERKKNDGNGGRSSGGWGLVEGILEKRSMKRNDDDFRERRNSQLGCGTELVNKSHFEDRKNCRDVKFNKVERGGNSFDSRGVETDGKFGVEYLNNESGRRVQLENTTNSVQGKVSKGKKVMRKSEELVAIPNDTVNGYATEAEKIVSKAAGVSPRSGKDGPRSRMLARRSINDDDFEDRAAFKTFEVFTDVNNRPRVLRMELEEKIEKLAKWLNATNVNMPEWQFSKMIHSAKIKFTDHSILRLVQILGTLGNWKRVLQVVEWLQSHERFKSYKSRYIYTSVLDVLGKARRPIEALNVYNIMRQELSSYPDLAAYRCIAVTLGQAGLMKELFDVIDCMRTLPKKKFNLGPLQKWDPRLEPDLVIYNAVLNACVQQKQWEGAFWVLQQLKIQHLKPSNTTYGLVMEVMLACGKYNLVHEFFRKVEKNSIPSALNYKVLVNTLWREGKIDEAVLAVQDMENRGIVGTASLYYDLARCLCSAGRCDEALLQIDKICKVAKKPLVVTYTGLIQACLDSGNMETGTYIFKQMQKFCSPNTVTYNIMLKSYIEHGMLEEAKALFKKMLDSSHQISSKADSRLAAVPDKFTFNTMIEAFAEAKHWDDFANTYMQMLHHGFYFDKKRHLRLVLDAFREGKTQVLEITWDHLVHSGRVPPPPIIKERFCMKLHDGEFTAAISCIETHPVTEINNSFSQKSWLSLLQINANRIKKNTVIRLEHEVNNFLATTNQPHPVHQNLLNACQEFLSSATYVEHQTISHTPQSQTYIA</sequence>
<gene>
    <name evidence="1" type="ORF">IHE45_19G142700</name>
</gene>
<keyword evidence="2" id="KW-1185">Reference proteome</keyword>